<keyword evidence="10 20" id="KW-0418">Kinase</keyword>
<organism evidence="20 21">
    <name type="scientific">Marivirga lumbricoides</name>
    <dbReference type="NCBI Taxonomy" id="1046115"/>
    <lineage>
        <taxon>Bacteria</taxon>
        <taxon>Pseudomonadati</taxon>
        <taxon>Bacteroidota</taxon>
        <taxon>Cytophagia</taxon>
        <taxon>Cytophagales</taxon>
        <taxon>Marivirgaceae</taxon>
        <taxon>Marivirga</taxon>
    </lineage>
</organism>
<evidence type="ECO:0000256" key="3">
    <source>
        <dbReference type="ARBA" id="ARBA00008883"/>
    </source>
</evidence>
<feature type="domain" description="AAA" evidence="18">
    <location>
        <begin position="585"/>
        <end position="740"/>
    </location>
</feature>
<keyword evidence="8 16" id="KW-0812">Transmembrane</keyword>
<evidence type="ECO:0000256" key="16">
    <source>
        <dbReference type="SAM" id="Phobius"/>
    </source>
</evidence>
<dbReference type="InterPro" id="IPR003856">
    <property type="entry name" value="LPS_length_determ_N"/>
</dbReference>
<feature type="transmembrane region" description="Helical" evidence="16">
    <location>
        <begin position="496"/>
        <end position="519"/>
    </location>
</feature>
<evidence type="ECO:0000256" key="12">
    <source>
        <dbReference type="ARBA" id="ARBA00022989"/>
    </source>
</evidence>
<dbReference type="SUPFAM" id="SSF52540">
    <property type="entry name" value="P-loop containing nucleoside triphosphate hydrolases"/>
    <property type="match status" value="1"/>
</dbReference>
<evidence type="ECO:0000256" key="13">
    <source>
        <dbReference type="ARBA" id="ARBA00023136"/>
    </source>
</evidence>
<accession>A0ABQ1N463</accession>
<dbReference type="InterPro" id="IPR005702">
    <property type="entry name" value="Wzc-like_C"/>
</dbReference>
<keyword evidence="6" id="KW-0997">Cell inner membrane</keyword>
<evidence type="ECO:0000256" key="6">
    <source>
        <dbReference type="ARBA" id="ARBA00022519"/>
    </source>
</evidence>
<reference evidence="21" key="1">
    <citation type="journal article" date="2019" name="Int. J. Syst. Evol. Microbiol.">
        <title>The Global Catalogue of Microorganisms (GCM) 10K type strain sequencing project: providing services to taxonomists for standard genome sequencing and annotation.</title>
        <authorList>
            <consortium name="The Broad Institute Genomics Platform"/>
            <consortium name="The Broad Institute Genome Sequencing Center for Infectious Disease"/>
            <person name="Wu L."/>
            <person name="Ma J."/>
        </authorList>
    </citation>
    <scope>NUCLEOTIDE SEQUENCE [LARGE SCALE GENOMIC DNA]</scope>
    <source>
        <strain evidence="21">CGMCC 1.10832</strain>
    </source>
</reference>
<dbReference type="NCBIfam" id="TIGR01007">
    <property type="entry name" value="eps_fam"/>
    <property type="match status" value="1"/>
</dbReference>
<evidence type="ECO:0000259" key="18">
    <source>
        <dbReference type="Pfam" id="PF13614"/>
    </source>
</evidence>
<dbReference type="Gene3D" id="3.40.50.300">
    <property type="entry name" value="P-loop containing nucleotide triphosphate hydrolases"/>
    <property type="match status" value="1"/>
</dbReference>
<dbReference type="InterPro" id="IPR032807">
    <property type="entry name" value="GNVR"/>
</dbReference>
<dbReference type="GO" id="GO:0016301">
    <property type="term" value="F:kinase activity"/>
    <property type="evidence" value="ECO:0007669"/>
    <property type="project" value="UniProtKB-KW"/>
</dbReference>
<dbReference type="Pfam" id="PF02706">
    <property type="entry name" value="Wzz"/>
    <property type="match status" value="1"/>
</dbReference>
<comment type="catalytic activity">
    <reaction evidence="15">
        <text>L-tyrosyl-[protein] + ATP = O-phospho-L-tyrosyl-[protein] + ADP + H(+)</text>
        <dbReference type="Rhea" id="RHEA:10596"/>
        <dbReference type="Rhea" id="RHEA-COMP:10136"/>
        <dbReference type="Rhea" id="RHEA-COMP:20101"/>
        <dbReference type="ChEBI" id="CHEBI:15378"/>
        <dbReference type="ChEBI" id="CHEBI:30616"/>
        <dbReference type="ChEBI" id="CHEBI:46858"/>
        <dbReference type="ChEBI" id="CHEBI:61978"/>
        <dbReference type="ChEBI" id="CHEBI:456216"/>
        <dbReference type="EC" id="2.7.10.2"/>
    </reaction>
</comment>
<keyword evidence="13 16" id="KW-0472">Membrane</keyword>
<keyword evidence="5" id="KW-1003">Cell membrane</keyword>
<evidence type="ECO:0000256" key="14">
    <source>
        <dbReference type="ARBA" id="ARBA00023137"/>
    </source>
</evidence>
<dbReference type="EMBL" id="BMEC01000015">
    <property type="protein sequence ID" value="GGC50714.1"/>
    <property type="molecule type" value="Genomic_DNA"/>
</dbReference>
<evidence type="ECO:0000259" key="19">
    <source>
        <dbReference type="Pfam" id="PF13807"/>
    </source>
</evidence>
<evidence type="ECO:0000313" key="20">
    <source>
        <dbReference type="EMBL" id="GGC50714.1"/>
    </source>
</evidence>
<keyword evidence="9" id="KW-0547">Nucleotide-binding</keyword>
<evidence type="ECO:0000256" key="10">
    <source>
        <dbReference type="ARBA" id="ARBA00022777"/>
    </source>
</evidence>
<sequence length="788" mass="90390">MDNKTIYQRNIAKGAPATAQSRNDMFDFKKFLILLKKNIIWVFLFFTLALLSIFLYIRYTNVKYQSYAELKLNKRNEASVFGFNPLSEESSNLNTLSGEVELIRSKLFLKQVIKKLPLDVTYEVIGRFKNEERYAYVPFRVKYQESCAPKHLKMFVDIIDEQNFRISLNPEENKWKKGLFNQDFDFGGCTYQLQKTENFFVGETLFFTINSEESSLDYIESNLSVAPENLNANTIKITFEDYNLYKVQSIVETISELYIEYSREQKNKANQLKIEFLNEQLNQTAAVLSGYEAAIEEFTVENKTVNPANDLNKLITEIVKVDSMLFNYRFQLKELNKTQEIIKEDSIQIYQINTTLLPQNIYQHFNELIELNNSLLLAKMRYKSGSQIITETAQKKEVLLVRIQQMIDSRITFLEQQQASLLTRKKALEESFNKLPAKNNELNQKMRFYSLYEELYLALMQKKTEFQIAQAGTLAEVVILTPASLPKLPIGPSSKILYMGAVVFGLILSFVFVMVKYLIYDEINSLNELERLTHLPIIASISRLRKSIAKKGGVIVFEKPRSQISEAFRTLRTGLSFLGINEGKTVISITSSTSGEGKTFIAVNLAAILSLSSKKTIILDLDMRKPRAQHAFNIQSNDDGISSILSGGVHWKNCVHKTKNENLHFIPSGVIPPNPAELLESNLFTQLLSELRKEYDIILLDTPPIGLVSDGIIALKKSNYSLFVVRSDYSKRSFIKDLHRSIDLNGIENVSLIFNAAKKDNKSYGYYQDYYNDNGSKSLSTLKKIFNF</sequence>
<evidence type="ECO:0000256" key="8">
    <source>
        <dbReference type="ARBA" id="ARBA00022692"/>
    </source>
</evidence>
<keyword evidence="14" id="KW-0829">Tyrosine-protein kinase</keyword>
<keyword evidence="21" id="KW-1185">Reference proteome</keyword>
<evidence type="ECO:0000256" key="1">
    <source>
        <dbReference type="ARBA" id="ARBA00004429"/>
    </source>
</evidence>
<dbReference type="Pfam" id="PF13614">
    <property type="entry name" value="AAA_31"/>
    <property type="match status" value="1"/>
</dbReference>
<evidence type="ECO:0000259" key="17">
    <source>
        <dbReference type="Pfam" id="PF02706"/>
    </source>
</evidence>
<evidence type="ECO:0000256" key="11">
    <source>
        <dbReference type="ARBA" id="ARBA00022840"/>
    </source>
</evidence>
<feature type="domain" description="Tyrosine-protein kinase G-rich" evidence="19">
    <location>
        <begin position="450"/>
        <end position="517"/>
    </location>
</feature>
<comment type="caution">
    <text evidence="20">The sequence shown here is derived from an EMBL/GenBank/DDBJ whole genome shotgun (WGS) entry which is preliminary data.</text>
</comment>
<evidence type="ECO:0000256" key="15">
    <source>
        <dbReference type="ARBA" id="ARBA00051245"/>
    </source>
</evidence>
<dbReference type="Pfam" id="PF13807">
    <property type="entry name" value="GNVR"/>
    <property type="match status" value="1"/>
</dbReference>
<comment type="similarity">
    <text evidence="2">Belongs to the CpsD/CapB family.</text>
</comment>
<name>A0ABQ1N463_9BACT</name>
<evidence type="ECO:0000256" key="4">
    <source>
        <dbReference type="ARBA" id="ARBA00011903"/>
    </source>
</evidence>
<evidence type="ECO:0000256" key="7">
    <source>
        <dbReference type="ARBA" id="ARBA00022679"/>
    </source>
</evidence>
<dbReference type="RefSeq" id="WP_188467122.1">
    <property type="nucleotide sequence ID" value="NZ_BAABHU010000015.1"/>
</dbReference>
<dbReference type="CDD" id="cd05387">
    <property type="entry name" value="BY-kinase"/>
    <property type="match status" value="1"/>
</dbReference>
<feature type="domain" description="Polysaccharide chain length determinant N-terminal" evidence="17">
    <location>
        <begin position="26"/>
        <end position="116"/>
    </location>
</feature>
<proteinExistence type="inferred from homology"/>
<comment type="subcellular location">
    <subcellularLocation>
        <location evidence="1">Cell inner membrane</location>
        <topology evidence="1">Multi-pass membrane protein</topology>
    </subcellularLocation>
</comment>
<dbReference type="Proteomes" id="UP000636010">
    <property type="component" value="Unassembled WGS sequence"/>
</dbReference>
<feature type="transmembrane region" description="Helical" evidence="16">
    <location>
        <begin position="39"/>
        <end position="57"/>
    </location>
</feature>
<evidence type="ECO:0000256" key="5">
    <source>
        <dbReference type="ARBA" id="ARBA00022475"/>
    </source>
</evidence>
<comment type="similarity">
    <text evidence="3">Belongs to the etk/wzc family.</text>
</comment>
<dbReference type="InterPro" id="IPR050445">
    <property type="entry name" value="Bact_polysacc_biosynth/exp"/>
</dbReference>
<dbReference type="EC" id="2.7.10.2" evidence="4"/>
<dbReference type="PANTHER" id="PTHR32309:SF13">
    <property type="entry name" value="FERRIC ENTEROBACTIN TRANSPORT PROTEIN FEPE"/>
    <property type="match status" value="1"/>
</dbReference>
<dbReference type="InterPro" id="IPR025669">
    <property type="entry name" value="AAA_dom"/>
</dbReference>
<dbReference type="InterPro" id="IPR027417">
    <property type="entry name" value="P-loop_NTPase"/>
</dbReference>
<evidence type="ECO:0000256" key="2">
    <source>
        <dbReference type="ARBA" id="ARBA00007316"/>
    </source>
</evidence>
<gene>
    <name evidence="20" type="ORF">GCM10011506_40530</name>
</gene>
<evidence type="ECO:0000313" key="21">
    <source>
        <dbReference type="Proteomes" id="UP000636010"/>
    </source>
</evidence>
<dbReference type="PANTHER" id="PTHR32309">
    <property type="entry name" value="TYROSINE-PROTEIN KINASE"/>
    <property type="match status" value="1"/>
</dbReference>
<keyword evidence="7" id="KW-0808">Transferase</keyword>
<keyword evidence="11" id="KW-0067">ATP-binding</keyword>
<keyword evidence="12 16" id="KW-1133">Transmembrane helix</keyword>
<evidence type="ECO:0000256" key="9">
    <source>
        <dbReference type="ARBA" id="ARBA00022741"/>
    </source>
</evidence>
<protein>
    <recommendedName>
        <fullName evidence="4">non-specific protein-tyrosine kinase</fullName>
        <ecNumber evidence="4">2.7.10.2</ecNumber>
    </recommendedName>
</protein>